<evidence type="ECO:0000313" key="1">
    <source>
        <dbReference type="EMBL" id="MBV2128160.1"/>
    </source>
</evidence>
<accession>A0ABS6MHR1</accession>
<proteinExistence type="predicted"/>
<name>A0ABS6MHR1_9GAMM</name>
<comment type="caution">
    <text evidence="1">The sequence shown here is derived from an EMBL/GenBank/DDBJ whole genome shotgun (WGS) entry which is preliminary data.</text>
</comment>
<dbReference type="EMBL" id="JAHRID010000001">
    <property type="protein sequence ID" value="MBV2128160.1"/>
    <property type="molecule type" value="Genomic_DNA"/>
</dbReference>
<dbReference type="Proteomes" id="UP000704611">
    <property type="component" value="Unassembled WGS sequence"/>
</dbReference>
<keyword evidence="2" id="KW-1185">Reference proteome</keyword>
<gene>
    <name evidence="1" type="ORF">KQY15_03500</name>
</gene>
<reference evidence="1 2" key="1">
    <citation type="submission" date="2021-06" db="EMBL/GenBank/DDBJ databases">
        <title>Rheinheimera indica sp. nov., isolated from deep-sea sediment.</title>
        <authorList>
            <person name="Wang Z."/>
            <person name="Zhang X.-Y."/>
        </authorList>
    </citation>
    <scope>NUCLEOTIDE SEQUENCE [LARGE SCALE GENOMIC DNA]</scope>
    <source>
        <strain evidence="1 2">SM2107</strain>
    </source>
</reference>
<organism evidence="1 2">
    <name type="scientific">Arsukibacterium indicum</name>
    <dbReference type="NCBI Taxonomy" id="2848612"/>
    <lineage>
        <taxon>Bacteria</taxon>
        <taxon>Pseudomonadati</taxon>
        <taxon>Pseudomonadota</taxon>
        <taxon>Gammaproteobacteria</taxon>
        <taxon>Chromatiales</taxon>
        <taxon>Chromatiaceae</taxon>
        <taxon>Arsukibacterium</taxon>
    </lineage>
</organism>
<dbReference type="RefSeq" id="WP_217667223.1">
    <property type="nucleotide sequence ID" value="NZ_JAHRID010000001.1"/>
</dbReference>
<protein>
    <recommendedName>
        <fullName evidence="3">Phage tail protein</fullName>
    </recommendedName>
</protein>
<evidence type="ECO:0000313" key="2">
    <source>
        <dbReference type="Proteomes" id="UP000704611"/>
    </source>
</evidence>
<evidence type="ECO:0008006" key="3">
    <source>
        <dbReference type="Google" id="ProtNLM"/>
    </source>
</evidence>
<sequence>MASNTNPIVIPLAGGLNVAVSDQMMPPGECTELLNYEITTTGRYQRMQGYERFDGQDSPAEVAVIDLPGFPFDTIEETIAAVRAAQEARRALITAVPGSGPVLGVFMFAGIKYAFRNTVDGTGAKLYRATAIGWVEVVTPALSPGGRYQVIETNFSGAADEQEIIGVDGRNPAFRFDGTTFTQITGPITPDQPTYCEALASNKLLLSYRGGSLVYSQVGDPAGWDGALGAGEIAVGQEIVGIEAQADDATAIHCRNRTYMLYGRSEVDFQLKEISRNSGAIPWSIQNMGQSLYLDDRGLTRLDRVQSFGNFESSTLSQKIQPILTSRLQSVAASCLVRTKNQYRLFFTDSTGITMTMYGGEVMGFSEFRLGFVPSCLFSGEDTAGRELVFAGGVDGFVYQLDKGNNQDGAAYTSRFQTSFMSMGRPEDKKRWRKLVIECDSVTRVFGQFRCFYDYADPNIPMADIIVGSGSKWDLSDWDDATWDGSSTSWTDQYIDGVSRNIAIQMASESDYYPPHIVSQLFLHASPRGRRR</sequence>